<dbReference type="RefSeq" id="WP_044056160.1">
    <property type="nucleotide sequence ID" value="NZ_CAJXAX010000041.1"/>
</dbReference>
<evidence type="ECO:0000256" key="2">
    <source>
        <dbReference type="SAM" id="SignalP"/>
    </source>
</evidence>
<keyword evidence="5" id="KW-1185">Reference proteome</keyword>
<dbReference type="OrthoDB" id="6401969at2"/>
<dbReference type="Pfam" id="PF20332">
    <property type="entry name" value="DUF6627"/>
    <property type="match status" value="1"/>
</dbReference>
<reference evidence="3 5" key="1">
    <citation type="submission" date="2014-06" db="EMBL/GenBank/DDBJ databases">
        <title>Genomes of Alteromonas australica, a world apart.</title>
        <authorList>
            <person name="Gonzaga A."/>
            <person name="Lopez-Perez M."/>
            <person name="Rodriguez-Valera F."/>
        </authorList>
    </citation>
    <scope>NUCLEOTIDE SEQUENCE [LARGE SCALE GENOMIC DNA]</scope>
    <source>
        <strain evidence="3 5">H 17</strain>
    </source>
</reference>
<sequence length="126" mass="13265">MKILTKFLAGALSALVLVAGNVHAEAISSDSVMQTQSAQYNKQQLLAMVSREDVQNKLMSLGVDSNDAVARINGMTESEIAKLNQELNQAPAGGVVGAVLTVLAIIAILDLVGVTDVYPFIRPVNS</sequence>
<dbReference type="EMBL" id="CP008849">
    <property type="protein sequence ID" value="AIF97970.1"/>
    <property type="molecule type" value="Genomic_DNA"/>
</dbReference>
<dbReference type="GeneID" id="78254141"/>
<dbReference type="KEGG" id="aaus:EP12_04310"/>
<evidence type="ECO:0000313" key="4">
    <source>
        <dbReference type="EMBL" id="HAW77660.1"/>
    </source>
</evidence>
<dbReference type="PATRIC" id="fig|589873.4.peg.929"/>
<dbReference type="InterPro" id="IPR046735">
    <property type="entry name" value="PA2779-like"/>
</dbReference>
<dbReference type="EMBL" id="DNAN01000634">
    <property type="protein sequence ID" value="HAW77660.1"/>
    <property type="molecule type" value="Genomic_DNA"/>
</dbReference>
<feature type="signal peptide" evidence="2">
    <location>
        <begin position="1"/>
        <end position="24"/>
    </location>
</feature>
<evidence type="ECO:0008006" key="7">
    <source>
        <dbReference type="Google" id="ProtNLM"/>
    </source>
</evidence>
<feature type="transmembrane region" description="Helical" evidence="1">
    <location>
        <begin position="92"/>
        <end position="112"/>
    </location>
</feature>
<evidence type="ECO:0000313" key="5">
    <source>
        <dbReference type="Proteomes" id="UP000056090"/>
    </source>
</evidence>
<evidence type="ECO:0000313" key="3">
    <source>
        <dbReference type="EMBL" id="AIF97970.1"/>
    </source>
</evidence>
<evidence type="ECO:0000313" key="6">
    <source>
        <dbReference type="Proteomes" id="UP000263517"/>
    </source>
</evidence>
<dbReference type="eggNOG" id="ENOG5032Z0E">
    <property type="taxonomic scope" value="Bacteria"/>
</dbReference>
<feature type="chain" id="PRO_5036289674" description="PA2779 family protein" evidence="2">
    <location>
        <begin position="25"/>
        <end position="126"/>
    </location>
</feature>
<keyword evidence="2" id="KW-0732">Signal</keyword>
<keyword evidence="1" id="KW-0472">Membrane</keyword>
<dbReference type="NCBIfam" id="NF033919">
    <property type="entry name" value="PA2779_fam"/>
    <property type="match status" value="1"/>
</dbReference>
<evidence type="ECO:0000256" key="1">
    <source>
        <dbReference type="SAM" id="Phobius"/>
    </source>
</evidence>
<keyword evidence="1" id="KW-0812">Transmembrane</keyword>
<dbReference type="Proteomes" id="UP000056090">
    <property type="component" value="Chromosome"/>
</dbReference>
<keyword evidence="1" id="KW-1133">Transmembrane helix</keyword>
<name>A0A075NZD7_9ALTE</name>
<organism evidence="3 5">
    <name type="scientific">Alteromonas australica</name>
    <dbReference type="NCBI Taxonomy" id="589873"/>
    <lineage>
        <taxon>Bacteria</taxon>
        <taxon>Pseudomonadati</taxon>
        <taxon>Pseudomonadota</taxon>
        <taxon>Gammaproteobacteria</taxon>
        <taxon>Alteromonadales</taxon>
        <taxon>Alteromonadaceae</taxon>
        <taxon>Alteromonas/Salinimonas group</taxon>
        <taxon>Alteromonas</taxon>
    </lineage>
</organism>
<dbReference type="KEGG" id="aal:EP13_04235"/>
<dbReference type="Proteomes" id="UP000263517">
    <property type="component" value="Unassembled WGS sequence"/>
</dbReference>
<dbReference type="STRING" id="589873.EP12_04310"/>
<proteinExistence type="predicted"/>
<accession>A0A075NZD7</accession>
<gene>
    <name evidence="4" type="ORF">DCW74_18235</name>
    <name evidence="3" type="ORF">EP13_04235</name>
</gene>
<dbReference type="AlphaFoldDB" id="A0A075NZD7"/>
<reference evidence="4 6" key="2">
    <citation type="journal article" date="2018" name="Nat. Biotechnol.">
        <title>A standardized bacterial taxonomy based on genome phylogeny substantially revises the tree of life.</title>
        <authorList>
            <person name="Parks D.H."/>
            <person name="Chuvochina M."/>
            <person name="Waite D.W."/>
            <person name="Rinke C."/>
            <person name="Skarshewski A."/>
            <person name="Chaumeil P.A."/>
            <person name="Hugenholtz P."/>
        </authorList>
    </citation>
    <scope>NUCLEOTIDE SEQUENCE [LARGE SCALE GENOMIC DNA]</scope>
    <source>
        <strain evidence="4">UBA11978</strain>
    </source>
</reference>
<protein>
    <recommendedName>
        <fullName evidence="7">PA2779 family protein</fullName>
    </recommendedName>
</protein>